<evidence type="ECO:0000256" key="9">
    <source>
        <dbReference type="SAM" id="SignalP"/>
    </source>
</evidence>
<dbReference type="EC" id="3.1.2.22" evidence="2"/>
<feature type="signal peptide" evidence="9">
    <location>
        <begin position="1"/>
        <end position="18"/>
    </location>
</feature>
<accession>A0A060TI83</accession>
<dbReference type="InterPro" id="IPR029058">
    <property type="entry name" value="AB_hydrolase_fold"/>
</dbReference>
<reference evidence="10" key="2">
    <citation type="submission" date="2014-06" db="EMBL/GenBank/DDBJ databases">
        <title>The complete genome of Blastobotrys (Arxula) adeninivorans LS3 - a yeast of biotechnological interest.</title>
        <authorList>
            <person name="Kunze G."/>
            <person name="Gaillardin C."/>
            <person name="Czernicka M."/>
            <person name="Durrens P."/>
            <person name="Martin T."/>
            <person name="Boer E."/>
            <person name="Gabaldon T."/>
            <person name="Cruz J."/>
            <person name="Talla E."/>
            <person name="Marck C."/>
            <person name="Goffeau A."/>
            <person name="Barbe V."/>
            <person name="Baret P."/>
            <person name="Baronian K."/>
            <person name="Beier S."/>
            <person name="Bleykasten C."/>
            <person name="Bode R."/>
            <person name="Casaregola S."/>
            <person name="Despons L."/>
            <person name="Fairhead C."/>
            <person name="Giersberg M."/>
            <person name="Gierski P."/>
            <person name="Hahnel U."/>
            <person name="Hartmann A."/>
            <person name="Jankowska D."/>
            <person name="Jubin C."/>
            <person name="Jung P."/>
            <person name="Lafontaine I."/>
            <person name="Leh-Louis V."/>
            <person name="Lemaire M."/>
            <person name="Marcet-Houben M."/>
            <person name="Mascher M."/>
            <person name="Morel G."/>
            <person name="Richard G.-F."/>
            <person name="Riechen J."/>
            <person name="Sacerdot C."/>
            <person name="Sarkar A."/>
            <person name="Savel G."/>
            <person name="Schacherer J."/>
            <person name="Sherman D."/>
            <person name="Straub M.-L."/>
            <person name="Stein N."/>
            <person name="Thierry A."/>
            <person name="Trautwein-Schult A."/>
            <person name="Westhof E."/>
            <person name="Worch S."/>
            <person name="Dujon B."/>
            <person name="Souciet J.-L."/>
            <person name="Wincker P."/>
            <person name="Scholz U."/>
            <person name="Neuveglise N."/>
        </authorList>
    </citation>
    <scope>NUCLEOTIDE SEQUENCE</scope>
    <source>
        <strain evidence="10">LS3</strain>
    </source>
</reference>
<gene>
    <name evidence="10" type="ORF">GNLVRS02_ARAD1D36872g</name>
</gene>
<evidence type="ECO:0000256" key="1">
    <source>
        <dbReference type="ARBA" id="ARBA00010758"/>
    </source>
</evidence>
<proteinExistence type="inferred from homology"/>
<sequence length="319" mass="36292">MNLWLLLSITYIVGVSVARPVVVWHGLGDNYASPGMLDTERLIKKVTGDDDTFVYRVWLDPNPSTDAQKSMFGVVNEQVDAVCDQLAAVPELAEGFDAIGYSQGGVFLRAYVEKCNGPPVHTLITFGSPHNGIIDLPLCDDGDFLCKRRNSFIRHRMWSPYVQGHFVAAQYFRDPEDMPNYLENSAFLVHVNNERPLKNRSYRDNLASLEKLVLVMFTEDRVLVPKESAWFGEYYRSSDVVIPLEQQKLYTEDWLGLKQLDNEGKIHYEQVQADHMALSEKVLTDIFTRYLIGDTVEENNQEPGLTGPIRKVLLGWVTE</sequence>
<evidence type="ECO:0000256" key="5">
    <source>
        <dbReference type="ARBA" id="ARBA00022801"/>
    </source>
</evidence>
<dbReference type="PANTHER" id="PTHR11247">
    <property type="entry name" value="PALMITOYL-PROTEIN THIOESTERASE/DOLICHYLDIPHOSPHATASE 1"/>
    <property type="match status" value="1"/>
</dbReference>
<dbReference type="GO" id="GO:0008474">
    <property type="term" value="F:palmitoyl-(protein) hydrolase activity"/>
    <property type="evidence" value="ECO:0007669"/>
    <property type="project" value="UniProtKB-EC"/>
</dbReference>
<protein>
    <recommendedName>
        <fullName evidence="3">Palmitoyl-protein thioesterase 1</fullName>
        <ecNumber evidence="2">3.1.2.22</ecNumber>
    </recommendedName>
    <alternativeName>
        <fullName evidence="8">Palmitoyl-protein hydrolase 1</fullName>
    </alternativeName>
</protein>
<dbReference type="PRINTS" id="PR00414">
    <property type="entry name" value="PPTHIESTRASE"/>
</dbReference>
<evidence type="ECO:0000256" key="3">
    <source>
        <dbReference type="ARBA" id="ARBA00014212"/>
    </source>
</evidence>
<dbReference type="InterPro" id="IPR002472">
    <property type="entry name" value="Palm_thioest"/>
</dbReference>
<reference evidence="10" key="1">
    <citation type="submission" date="2014-02" db="EMBL/GenBank/DDBJ databases">
        <authorList>
            <person name="Genoscope - CEA"/>
        </authorList>
    </citation>
    <scope>NUCLEOTIDE SEQUENCE</scope>
    <source>
        <strain evidence="10">LS3</strain>
    </source>
</reference>
<organism evidence="10">
    <name type="scientific">Blastobotrys adeninivorans</name>
    <name type="common">Yeast</name>
    <name type="synonym">Arxula adeninivorans</name>
    <dbReference type="NCBI Taxonomy" id="409370"/>
    <lineage>
        <taxon>Eukaryota</taxon>
        <taxon>Fungi</taxon>
        <taxon>Dikarya</taxon>
        <taxon>Ascomycota</taxon>
        <taxon>Saccharomycotina</taxon>
        <taxon>Dipodascomycetes</taxon>
        <taxon>Dipodascales</taxon>
        <taxon>Trichomonascaceae</taxon>
        <taxon>Blastobotrys</taxon>
    </lineage>
</organism>
<evidence type="ECO:0000256" key="8">
    <source>
        <dbReference type="ARBA" id="ARBA00031934"/>
    </source>
</evidence>
<evidence type="ECO:0000256" key="6">
    <source>
        <dbReference type="ARBA" id="ARBA00023157"/>
    </source>
</evidence>
<dbReference type="AlphaFoldDB" id="A0A060TI83"/>
<dbReference type="Pfam" id="PF02089">
    <property type="entry name" value="Palm_thioest"/>
    <property type="match status" value="1"/>
</dbReference>
<feature type="chain" id="PRO_5001592297" description="Palmitoyl-protein thioesterase 1" evidence="9">
    <location>
        <begin position="19"/>
        <end position="319"/>
    </location>
</feature>
<evidence type="ECO:0000313" key="10">
    <source>
        <dbReference type="EMBL" id="CDP38537.1"/>
    </source>
</evidence>
<dbReference type="FunFam" id="3.40.50.1820:FF:000107">
    <property type="entry name" value="Palmitoyl-protein thioesterase 1"/>
    <property type="match status" value="1"/>
</dbReference>
<keyword evidence="5" id="KW-0378">Hydrolase</keyword>
<name>A0A060TI83_BLAAD</name>
<dbReference type="PhylomeDB" id="A0A060TI83"/>
<evidence type="ECO:0000256" key="2">
    <source>
        <dbReference type="ARBA" id="ARBA00012423"/>
    </source>
</evidence>
<dbReference type="EMBL" id="HG937694">
    <property type="protein sequence ID" value="CDP38537.1"/>
    <property type="molecule type" value="Genomic_DNA"/>
</dbReference>
<dbReference type="Gene3D" id="3.40.50.1820">
    <property type="entry name" value="alpha/beta hydrolase"/>
    <property type="match status" value="1"/>
</dbReference>
<keyword evidence="6" id="KW-1015">Disulfide bond</keyword>
<dbReference type="SUPFAM" id="SSF53474">
    <property type="entry name" value="alpha/beta-Hydrolases"/>
    <property type="match status" value="1"/>
</dbReference>
<keyword evidence="4 9" id="KW-0732">Signal</keyword>
<keyword evidence="7" id="KW-0325">Glycoprotein</keyword>
<dbReference type="PANTHER" id="PTHR11247:SF8">
    <property type="entry name" value="PALMITOYL-PROTEIN THIOESTERASE 1"/>
    <property type="match status" value="1"/>
</dbReference>
<evidence type="ECO:0000256" key="4">
    <source>
        <dbReference type="ARBA" id="ARBA00022729"/>
    </source>
</evidence>
<comment type="similarity">
    <text evidence="1">Belongs to the palmitoyl-protein thioesterase family.</text>
</comment>
<evidence type="ECO:0000256" key="7">
    <source>
        <dbReference type="ARBA" id="ARBA00023180"/>
    </source>
</evidence>